<feature type="binding site" evidence="12">
    <location>
        <position position="607"/>
    </location>
    <ligand>
        <name>Zn(2+)</name>
        <dbReference type="ChEBI" id="CHEBI:29105"/>
    </ligand>
</feature>
<dbReference type="InterPro" id="IPR022429">
    <property type="entry name" value="Ala-tRNA_lgiase_arc"/>
</dbReference>
<dbReference type="RefSeq" id="WP_014405091.1">
    <property type="nucleotide sequence ID" value="NC_017034.1"/>
</dbReference>
<dbReference type="InterPro" id="IPR009000">
    <property type="entry name" value="Transl_B-barrel_sf"/>
</dbReference>
<keyword evidence="10 12" id="KW-0648">Protein biosynthesis</keyword>
<dbReference type="SUPFAM" id="SSF101353">
    <property type="entry name" value="Putative anticodon-binding domain of alanyl-tRNA synthetase (AlaRS)"/>
    <property type="match status" value="1"/>
</dbReference>
<comment type="domain">
    <text evidence="12">Consists of three domains; the N-terminal catalytic domain, the editing domain and the C-terminal C-Ala domain. The editing domain removes incorrectly charged amino acids, while the C-Ala domain, along with tRNA(Ala), serves as a bridge to cooperatively bring together the editing and aminoacylation centers thus stimulating deacylation of misacylated tRNAs.</text>
</comment>
<dbReference type="Gene3D" id="3.30.930.10">
    <property type="entry name" value="Bira Bifunctional Protein, Domain 2"/>
    <property type="match status" value="1"/>
</dbReference>
<dbReference type="Gene3D" id="3.30.980.10">
    <property type="entry name" value="Threonyl-trna Synthetase, Chain A, domain 2"/>
    <property type="match status" value="1"/>
</dbReference>
<organism evidence="14 15">
    <name type="scientific">Methanocella conradii (strain DSM 24694 / JCM 17849 / CGMCC 1.5162 / HZ254)</name>
    <dbReference type="NCBI Taxonomy" id="1041930"/>
    <lineage>
        <taxon>Archaea</taxon>
        <taxon>Methanobacteriati</taxon>
        <taxon>Methanobacteriota</taxon>
        <taxon>Stenosarchaea group</taxon>
        <taxon>Methanomicrobia</taxon>
        <taxon>Methanocellales</taxon>
        <taxon>Methanocellaceae</taxon>
        <taxon>Methanocella</taxon>
    </lineage>
</organism>
<dbReference type="InterPro" id="IPR018162">
    <property type="entry name" value="Ala-tRNA-ligase_IIc_anticod-bd"/>
</dbReference>
<comment type="similarity">
    <text evidence="1 12">Belongs to the class-II aminoacyl-tRNA synthetase family.</text>
</comment>
<dbReference type="FunFam" id="3.30.54.20:FF:000004">
    <property type="entry name" value="Alanine--tRNA ligase"/>
    <property type="match status" value="1"/>
</dbReference>
<evidence type="ECO:0000256" key="3">
    <source>
        <dbReference type="ARBA" id="ARBA00022555"/>
    </source>
</evidence>
<dbReference type="PROSITE" id="PS50860">
    <property type="entry name" value="AA_TRNA_LIGASE_II_ALA"/>
    <property type="match status" value="1"/>
</dbReference>
<dbReference type="EC" id="6.1.1.7" evidence="12"/>
<dbReference type="InterPro" id="IPR002318">
    <property type="entry name" value="Ala-tRNA-lgiase_IIc"/>
</dbReference>
<keyword evidence="9 12" id="KW-0694">RNA-binding</keyword>
<name>H8I555_METCZ</name>
<dbReference type="GO" id="GO:0004813">
    <property type="term" value="F:alanine-tRNA ligase activity"/>
    <property type="evidence" value="ECO:0007669"/>
    <property type="project" value="UniProtKB-UniRule"/>
</dbReference>
<dbReference type="Pfam" id="PF07973">
    <property type="entry name" value="tRNA_SAD"/>
    <property type="match status" value="1"/>
</dbReference>
<dbReference type="GO" id="GO:0002161">
    <property type="term" value="F:aminoacyl-tRNA deacylase activity"/>
    <property type="evidence" value="ECO:0007669"/>
    <property type="project" value="TreeGrafter"/>
</dbReference>
<dbReference type="InterPro" id="IPR050058">
    <property type="entry name" value="Ala-tRNA_ligase"/>
</dbReference>
<dbReference type="Pfam" id="PF01411">
    <property type="entry name" value="tRNA-synt_2c"/>
    <property type="match status" value="1"/>
</dbReference>
<evidence type="ECO:0000313" key="15">
    <source>
        <dbReference type="Proteomes" id="UP000005233"/>
    </source>
</evidence>
<keyword evidence="8 12" id="KW-0067">ATP-binding</keyword>
<feature type="domain" description="Alanyl-transfer RNA synthetases family profile" evidence="13">
    <location>
        <begin position="82"/>
        <end position="750"/>
    </location>
</feature>
<evidence type="ECO:0000256" key="11">
    <source>
        <dbReference type="ARBA" id="ARBA00023146"/>
    </source>
</evidence>
<dbReference type="NCBIfam" id="TIGR03683">
    <property type="entry name" value="A-tRNA_syn_arch"/>
    <property type="match status" value="1"/>
</dbReference>
<dbReference type="SUPFAM" id="SSF55186">
    <property type="entry name" value="ThrRS/AlaRS common domain"/>
    <property type="match status" value="1"/>
</dbReference>
<dbReference type="EMBL" id="CP003243">
    <property type="protein sequence ID" value="AFC99252.1"/>
    <property type="molecule type" value="Genomic_DNA"/>
</dbReference>
<keyword evidence="3 12" id="KW-0820">tRNA-binding</keyword>
<accession>H8I555</accession>
<feature type="binding site" evidence="12">
    <location>
        <position position="707"/>
    </location>
    <ligand>
        <name>Zn(2+)</name>
        <dbReference type="ChEBI" id="CHEBI:29105"/>
    </ligand>
</feature>
<evidence type="ECO:0000256" key="4">
    <source>
        <dbReference type="ARBA" id="ARBA00022598"/>
    </source>
</evidence>
<keyword evidence="15" id="KW-1185">Reference proteome</keyword>
<dbReference type="GeneID" id="11970371"/>
<dbReference type="SUPFAM" id="SSF55681">
    <property type="entry name" value="Class II aaRS and biotin synthetases"/>
    <property type="match status" value="1"/>
</dbReference>
<dbReference type="GO" id="GO:0000049">
    <property type="term" value="F:tRNA binding"/>
    <property type="evidence" value="ECO:0007669"/>
    <property type="project" value="UniProtKB-KW"/>
</dbReference>
<dbReference type="PANTHER" id="PTHR11777:SF9">
    <property type="entry name" value="ALANINE--TRNA LIGASE, CYTOPLASMIC"/>
    <property type="match status" value="1"/>
</dbReference>
<dbReference type="InterPro" id="IPR018163">
    <property type="entry name" value="Thr/Ala-tRNA-synth_IIc_edit"/>
</dbReference>
<comment type="function">
    <text evidence="12">Catalyzes the attachment of alanine to tRNA(Ala) in a two-step reaction: alanine is first activated by ATP to form Ala-AMP and then transferred to the acceptor end of tRNA(Ala). Also edits incorrectly charged Ser-tRNA(Ala) and Gly-tRNA(Ala) via its editing domain.</text>
</comment>
<evidence type="ECO:0000256" key="12">
    <source>
        <dbReference type="HAMAP-Rule" id="MF_00036"/>
    </source>
</evidence>
<dbReference type="PRINTS" id="PR00980">
    <property type="entry name" value="TRNASYNTHALA"/>
</dbReference>
<dbReference type="PANTHER" id="PTHR11777">
    <property type="entry name" value="ALANYL-TRNA SYNTHETASE"/>
    <property type="match status" value="1"/>
</dbReference>
<evidence type="ECO:0000256" key="8">
    <source>
        <dbReference type="ARBA" id="ARBA00022840"/>
    </source>
</evidence>
<dbReference type="FunFam" id="3.30.980.10:FF:000004">
    <property type="entry name" value="Alanine--tRNA ligase, cytoplasmic"/>
    <property type="match status" value="1"/>
</dbReference>
<proteinExistence type="inferred from homology"/>
<dbReference type="InterPro" id="IPR018165">
    <property type="entry name" value="Ala-tRNA-synth_IIc_core"/>
</dbReference>
<evidence type="ECO:0000256" key="5">
    <source>
        <dbReference type="ARBA" id="ARBA00022723"/>
    </source>
</evidence>
<dbReference type="AlphaFoldDB" id="H8I555"/>
<evidence type="ECO:0000256" key="6">
    <source>
        <dbReference type="ARBA" id="ARBA00022741"/>
    </source>
</evidence>
<dbReference type="GO" id="GO:0008270">
    <property type="term" value="F:zinc ion binding"/>
    <property type="evidence" value="ECO:0007669"/>
    <property type="project" value="UniProtKB-UniRule"/>
</dbReference>
<keyword evidence="5 12" id="KW-0479">Metal-binding</keyword>
<dbReference type="STRING" id="1041930.Mtc_0487"/>
<dbReference type="Gene3D" id="2.40.30.130">
    <property type="match status" value="1"/>
</dbReference>
<keyword evidence="4 12" id="KW-0436">Ligase</keyword>
<dbReference type="SMART" id="SM00863">
    <property type="entry name" value="tRNA_SAD"/>
    <property type="match status" value="1"/>
</dbReference>
<dbReference type="InterPro" id="IPR012947">
    <property type="entry name" value="tRNA_SAD"/>
</dbReference>
<evidence type="ECO:0000256" key="1">
    <source>
        <dbReference type="ARBA" id="ARBA00008226"/>
    </source>
</evidence>
<dbReference type="Proteomes" id="UP000005233">
    <property type="component" value="Chromosome"/>
</dbReference>
<dbReference type="eggNOG" id="arCOG01255">
    <property type="taxonomic scope" value="Archaea"/>
</dbReference>
<gene>
    <name evidence="12 14" type="primary">alaS</name>
    <name evidence="14" type="ordered locus">Mtc_0487</name>
</gene>
<protein>
    <recommendedName>
        <fullName evidence="12">Alanine--tRNA ligase</fullName>
        <ecNumber evidence="12">6.1.1.7</ecNumber>
    </recommendedName>
    <alternativeName>
        <fullName evidence="12">Alanyl-tRNA synthetase</fullName>
        <shortName evidence="12">AlaRS</shortName>
    </alternativeName>
</protein>
<feature type="binding site" evidence="12">
    <location>
        <position position="603"/>
    </location>
    <ligand>
        <name>Zn(2+)</name>
        <dbReference type="ChEBI" id="CHEBI:29105"/>
    </ligand>
</feature>
<comment type="cofactor">
    <cofactor evidence="12">
        <name>Zn(2+)</name>
        <dbReference type="ChEBI" id="CHEBI:29105"/>
    </cofactor>
    <text evidence="12">Binds 1 zinc ion per subunit.</text>
</comment>
<keyword evidence="7 12" id="KW-0862">Zinc</keyword>
<keyword evidence="6 12" id="KW-0547">Nucleotide-binding</keyword>
<dbReference type="GO" id="GO:0006419">
    <property type="term" value="P:alanyl-tRNA aminoacylation"/>
    <property type="evidence" value="ECO:0007669"/>
    <property type="project" value="UniProtKB-UniRule"/>
</dbReference>
<dbReference type="HAMAP" id="MF_00036_A">
    <property type="entry name" value="Ala_tRNA_synth_A"/>
    <property type="match status" value="1"/>
</dbReference>
<dbReference type="HOGENOM" id="CLU_004485_4_0_2"/>
<evidence type="ECO:0000313" key="14">
    <source>
        <dbReference type="EMBL" id="AFC99252.1"/>
    </source>
</evidence>
<dbReference type="NCBIfam" id="TIGR00344">
    <property type="entry name" value="alaS"/>
    <property type="match status" value="1"/>
</dbReference>
<dbReference type="KEGG" id="mez:Mtc_0487"/>
<dbReference type="GO" id="GO:0005524">
    <property type="term" value="F:ATP binding"/>
    <property type="evidence" value="ECO:0007669"/>
    <property type="project" value="UniProtKB-UniRule"/>
</dbReference>
<evidence type="ECO:0000256" key="10">
    <source>
        <dbReference type="ARBA" id="ARBA00022917"/>
    </source>
</evidence>
<dbReference type="SUPFAM" id="SSF50447">
    <property type="entry name" value="Translation proteins"/>
    <property type="match status" value="1"/>
</dbReference>
<dbReference type="Gene3D" id="6.10.250.550">
    <property type="match status" value="1"/>
</dbReference>
<evidence type="ECO:0000256" key="9">
    <source>
        <dbReference type="ARBA" id="ARBA00022884"/>
    </source>
</evidence>
<evidence type="ECO:0000256" key="7">
    <source>
        <dbReference type="ARBA" id="ARBA00022833"/>
    </source>
</evidence>
<dbReference type="InterPro" id="IPR018164">
    <property type="entry name" value="Ala-tRNA-synth_IIc_N"/>
</dbReference>
<keyword evidence="2 12" id="KW-0963">Cytoplasm</keyword>
<dbReference type="Gene3D" id="3.30.54.20">
    <property type="match status" value="1"/>
</dbReference>
<dbReference type="GO" id="GO:0005737">
    <property type="term" value="C:cytoplasm"/>
    <property type="evidence" value="ECO:0007669"/>
    <property type="project" value="UniProtKB-SubCell"/>
</dbReference>
<reference evidence="14 15" key="1">
    <citation type="journal article" date="2012" name="J. Bacteriol.">
        <title>Complete genome sequence of a thermophilic methanogen, Methanocella conradii HZ254, isolated from Chinese rice field soil.</title>
        <authorList>
            <person name="Lu Z."/>
            <person name="Lu Y."/>
        </authorList>
    </citation>
    <scope>NUCLEOTIDE SEQUENCE [LARGE SCALE GENOMIC DNA]</scope>
    <source>
        <strain evidence="15">DSM 24694 / JCM 17849 / CGMCC 1.5162 / HZ254</strain>
    </source>
</reference>
<keyword evidence="11 12" id="KW-0030">Aminoacyl-tRNA synthetase</keyword>
<comment type="subcellular location">
    <subcellularLocation>
        <location evidence="12">Cytoplasm</location>
    </subcellularLocation>
</comment>
<evidence type="ECO:0000256" key="2">
    <source>
        <dbReference type="ARBA" id="ARBA00022490"/>
    </source>
</evidence>
<comment type="catalytic activity">
    <reaction evidence="12">
        <text>tRNA(Ala) + L-alanine + ATP = L-alanyl-tRNA(Ala) + AMP + diphosphate</text>
        <dbReference type="Rhea" id="RHEA:12540"/>
        <dbReference type="Rhea" id="RHEA-COMP:9657"/>
        <dbReference type="Rhea" id="RHEA-COMP:9923"/>
        <dbReference type="ChEBI" id="CHEBI:30616"/>
        <dbReference type="ChEBI" id="CHEBI:33019"/>
        <dbReference type="ChEBI" id="CHEBI:57972"/>
        <dbReference type="ChEBI" id="CHEBI:78442"/>
        <dbReference type="ChEBI" id="CHEBI:78497"/>
        <dbReference type="ChEBI" id="CHEBI:456215"/>
        <dbReference type="EC" id="6.1.1.7"/>
    </reaction>
</comment>
<evidence type="ECO:0000259" key="13">
    <source>
        <dbReference type="PROSITE" id="PS50860"/>
    </source>
</evidence>
<feature type="binding site" evidence="12">
    <location>
        <position position="711"/>
    </location>
    <ligand>
        <name>Zn(2+)</name>
        <dbReference type="ChEBI" id="CHEBI:29105"/>
    </ligand>
</feature>
<sequence length="883" mass="100517">MLTLCWDNMDDKAIKKLMKPEFAKNYEKYYPVKTLRSLGYERRVCKKCGRGFWSQAEREYCDEAECSGGYRFIGESLTRKKFAYKEAWDTYVKTFEQWGYVPLERYPTVCRWYEDLYFVAAGINDFQPYVVAGEIEPPAPAVLEPQFCLRFNDIDNVGITGRHYTGFIMVGQHTFNTPERHVYFKEEGIAQIQEFLTKGLGIPAHELVFHEDVWAGGGNFGPSIEYFSRGLELGNQVYMQYEQLPDGFRELRTKVIDMGAGLERWAWFSQGVPMSYDATFPKTMEFLYKSAGYRPDGEFMARFARYAGILNVDEIEDAHSAWNDIAGQMGMSLEELKDVVYKNRALYAIADHVRSLLVAIHDGALPSNVGGGYNLRNLLRRCWTLIDQYGFDLDINDVFKCHIDEFGSWYTELKDYGSLFDIIEVERKRYEESRQKSQNIINRMVRSGEAFTPEKLVELYDSQGIAPEMIKEAKPDLEVPEDFYARVQARHERRQERVAEASETAGLPKTVPLYYERPQEFKFDAGVVRLIAPTKVVLDRTLFYPLGGGQASDTGFINGIRVKDVYKQDGVIVHVLESPLPADTARVVGEVDRDRRRILSAHHTSTHIVNYAARKVLGDHVWQAGAEKTPEKARLDITHYESLSFGQLQEIERAANELVLKNVPVEVEELPRSEAERRYSMRIYQGGAVPGKVLRIIKIDGYDVEACGGIHVDNTAKVGFIKLLSSERIQDGVVRLEFKSLENSLEEVQRHDRILREVSDLWGVGYEDIPKTAARFFSEWKELSKKNKDLTIELIKALVGRSLAVGGDTVELELPAGDPGTLMKAVEAMKPSFKGKTVILKGDNFAYGYSDIIDVRAKLAESYFNVTGGGREARAFKARPKAA</sequence>
<dbReference type="InterPro" id="IPR045864">
    <property type="entry name" value="aa-tRNA-synth_II/BPL/LPL"/>
</dbReference>